<dbReference type="Gene3D" id="2.120.10.30">
    <property type="entry name" value="TolB, C-terminal domain"/>
    <property type="match status" value="1"/>
</dbReference>
<proteinExistence type="predicted"/>
<gene>
    <name evidence="2" type="ORF">B7P33_15730</name>
</gene>
<dbReference type="SUPFAM" id="SSF50956">
    <property type="entry name" value="Thermostable phytase (3-phytase)"/>
    <property type="match status" value="1"/>
</dbReference>
<dbReference type="OrthoDB" id="8696437at2"/>
<feature type="domain" description="BPP" evidence="1">
    <location>
        <begin position="12"/>
        <end position="334"/>
    </location>
</feature>
<keyword evidence="3" id="KW-1185">Reference proteome</keyword>
<dbReference type="EMBL" id="NBWU01000007">
    <property type="protein sequence ID" value="PCE62740.1"/>
    <property type="molecule type" value="Genomic_DNA"/>
</dbReference>
<evidence type="ECO:0000313" key="3">
    <source>
        <dbReference type="Proteomes" id="UP000219559"/>
    </source>
</evidence>
<organism evidence="2 3">
    <name type="scientific">Sediminicola luteus</name>
    <dbReference type="NCBI Taxonomy" id="319238"/>
    <lineage>
        <taxon>Bacteria</taxon>
        <taxon>Pseudomonadati</taxon>
        <taxon>Bacteroidota</taxon>
        <taxon>Flavobacteriia</taxon>
        <taxon>Flavobacteriales</taxon>
        <taxon>Flavobacteriaceae</taxon>
        <taxon>Sediminicola</taxon>
    </lineage>
</organism>
<dbReference type="InterPro" id="IPR011042">
    <property type="entry name" value="6-blade_b-propeller_TolB-like"/>
</dbReference>
<evidence type="ECO:0000259" key="1">
    <source>
        <dbReference type="PROSITE" id="PS51662"/>
    </source>
</evidence>
<dbReference type="GO" id="GO:0016158">
    <property type="term" value="F:inositol hexakisphosphate 3-phosphatase activity"/>
    <property type="evidence" value="ECO:0007669"/>
    <property type="project" value="InterPro"/>
</dbReference>
<dbReference type="AlphaFoldDB" id="A0A2A4G442"/>
<comment type="caution">
    <text evidence="2">The sequence shown here is derived from an EMBL/GenBank/DDBJ whole genome shotgun (WGS) entry which is preliminary data.</text>
</comment>
<sequence>MKVLRYIPLLIFAACGPQLPEVAPEVITEKTLHDTDDPAIWVNPKDAAQSIVFGTDKDTNGAIYAFDLDGKIIEDKTIRNVKRPNNVDLEYGFALNDSTQTDIIVFTEREEKRIRMFSVPDMQPLDNGGFPVFTDATGEEQLPMGVALYKKPQTGDIYAIVGRKTGPTEGYLYQYQLQSDATGISAKLVRKFGGFSGKKEIEAIAVDNEKGFVYYSDEGHGIRKYHADPAQGDAEISLFGSEYFKKDIEGIAIARYDDGSGYLYVSNQQRHSFVIFDRNTNAFLDELDLTTVETDGCDVVTVPMGPKFPNGLFVSMSDSQQFYFHDLAKIKPGLYPKPE</sequence>
<dbReference type="RefSeq" id="WP_097440849.1">
    <property type="nucleotide sequence ID" value="NZ_KZ300477.1"/>
</dbReference>
<evidence type="ECO:0000313" key="2">
    <source>
        <dbReference type="EMBL" id="PCE62740.1"/>
    </source>
</evidence>
<reference evidence="2 3" key="1">
    <citation type="submission" date="2017-04" db="EMBL/GenBank/DDBJ databases">
        <title>A new member of the family Flavobacteriaceae isolated from ascidians.</title>
        <authorList>
            <person name="Chen L."/>
        </authorList>
    </citation>
    <scope>NUCLEOTIDE SEQUENCE [LARGE SCALE GENOMIC DNA]</scope>
    <source>
        <strain evidence="2 3">HQA918</strain>
    </source>
</reference>
<accession>A0A2A4G442</accession>
<name>A0A2A4G442_9FLAO</name>
<dbReference type="PROSITE" id="PS51662">
    <property type="entry name" value="BP_PHYTASE"/>
    <property type="match status" value="1"/>
</dbReference>
<dbReference type="InterPro" id="IPR003431">
    <property type="entry name" value="B-propeller_Phytase"/>
</dbReference>
<protein>
    <submittedName>
        <fullName evidence="2">3-phytase</fullName>
    </submittedName>
</protein>
<dbReference type="Proteomes" id="UP000219559">
    <property type="component" value="Unassembled WGS sequence"/>
</dbReference>
<dbReference type="Pfam" id="PF02333">
    <property type="entry name" value="Phytase"/>
    <property type="match status" value="1"/>
</dbReference>